<dbReference type="Pfam" id="PF13411">
    <property type="entry name" value="MerR_1"/>
    <property type="match status" value="1"/>
</dbReference>
<proteinExistence type="predicted"/>
<dbReference type="EMBL" id="FNND01000001">
    <property type="protein sequence ID" value="SDW17963.1"/>
    <property type="molecule type" value="Genomic_DNA"/>
</dbReference>
<evidence type="ECO:0000313" key="3">
    <source>
        <dbReference type="EMBL" id="SDW17963.1"/>
    </source>
</evidence>
<dbReference type="RefSeq" id="WP_016419718.1">
    <property type="nucleotide sequence ID" value="NZ_CBDFAJ010000061.1"/>
</dbReference>
<dbReference type="PANTHER" id="PTHR30204">
    <property type="entry name" value="REDOX-CYCLING DRUG-SENSING TRANSCRIPTIONAL ACTIVATOR SOXR"/>
    <property type="match status" value="1"/>
</dbReference>
<keyword evidence="1 3" id="KW-0238">DNA-binding</keyword>
<dbReference type="InterPro" id="IPR047057">
    <property type="entry name" value="MerR_fam"/>
</dbReference>
<reference evidence="3 4" key="1">
    <citation type="submission" date="2016-10" db="EMBL/GenBank/DDBJ databases">
        <authorList>
            <person name="Varghese N."/>
            <person name="Submissions S."/>
        </authorList>
    </citation>
    <scope>NUCLEOTIDE SEQUENCE [LARGE SCALE GENOMIC DNA]</scope>
    <source>
        <strain evidence="3 4">DSM 11449</strain>
    </source>
</reference>
<evidence type="ECO:0000313" key="4">
    <source>
        <dbReference type="Proteomes" id="UP000182771"/>
    </source>
</evidence>
<protein>
    <submittedName>
        <fullName evidence="3">DNA-binding transcriptional regulator, MerR family</fullName>
    </submittedName>
</protein>
<dbReference type="AlphaFoldDB" id="A0A1H2REP5"/>
<name>A0A1H2REP5_9FLAO</name>
<comment type="caution">
    <text evidence="3">The sequence shown here is derived from an EMBL/GenBank/DDBJ whole genome shotgun (WGS) entry which is preliminary data.</text>
</comment>
<dbReference type="SMART" id="SM00422">
    <property type="entry name" value="HTH_MERR"/>
    <property type="match status" value="1"/>
</dbReference>
<dbReference type="OrthoDB" id="9810140at2"/>
<sequence length="108" mass="12651">MEIPNQKHYYSIGELAEAFGVNTSKIRFWEKEFDFLSPCKSLSGTRRYTQKDIENFRLVYHLVEEEGYTLEGAKAKLKRQPKQLLSTLEIIDKLKAIKEQLLAIKNEL</sequence>
<keyword evidence="4" id="KW-1185">Reference proteome</keyword>
<organism evidence="3 4">
    <name type="scientific">Capnocytophaga granulosa</name>
    <dbReference type="NCBI Taxonomy" id="45242"/>
    <lineage>
        <taxon>Bacteria</taxon>
        <taxon>Pseudomonadati</taxon>
        <taxon>Bacteroidota</taxon>
        <taxon>Flavobacteriia</taxon>
        <taxon>Flavobacteriales</taxon>
        <taxon>Flavobacteriaceae</taxon>
        <taxon>Capnocytophaga</taxon>
    </lineage>
</organism>
<dbReference type="GO" id="GO:0003677">
    <property type="term" value="F:DNA binding"/>
    <property type="evidence" value="ECO:0007669"/>
    <property type="project" value="UniProtKB-KW"/>
</dbReference>
<accession>A0A1H2REP5</accession>
<feature type="domain" description="HTH merR-type" evidence="2">
    <location>
        <begin position="9"/>
        <end position="79"/>
    </location>
</feature>
<evidence type="ECO:0000256" key="1">
    <source>
        <dbReference type="ARBA" id="ARBA00023125"/>
    </source>
</evidence>
<dbReference type="InterPro" id="IPR000551">
    <property type="entry name" value="MerR-type_HTH_dom"/>
</dbReference>
<evidence type="ECO:0000259" key="2">
    <source>
        <dbReference type="PROSITE" id="PS50937"/>
    </source>
</evidence>
<dbReference type="GO" id="GO:0003700">
    <property type="term" value="F:DNA-binding transcription factor activity"/>
    <property type="evidence" value="ECO:0007669"/>
    <property type="project" value="InterPro"/>
</dbReference>
<dbReference type="InterPro" id="IPR009061">
    <property type="entry name" value="DNA-bd_dom_put_sf"/>
</dbReference>
<dbReference type="PANTHER" id="PTHR30204:SF15">
    <property type="entry name" value="BLL5018 PROTEIN"/>
    <property type="match status" value="1"/>
</dbReference>
<dbReference type="PROSITE" id="PS50937">
    <property type="entry name" value="HTH_MERR_2"/>
    <property type="match status" value="1"/>
</dbReference>
<dbReference type="GeneID" id="85017692"/>
<dbReference type="CDD" id="cd04765">
    <property type="entry name" value="HTH_MlrA-like_sg2"/>
    <property type="match status" value="1"/>
</dbReference>
<gene>
    <name evidence="3" type="ORF">SAMN05444420_101445</name>
</gene>
<dbReference type="Gene3D" id="1.10.1660.10">
    <property type="match status" value="1"/>
</dbReference>
<dbReference type="Proteomes" id="UP000182771">
    <property type="component" value="Unassembled WGS sequence"/>
</dbReference>
<dbReference type="SUPFAM" id="SSF46955">
    <property type="entry name" value="Putative DNA-binding domain"/>
    <property type="match status" value="1"/>
</dbReference>